<dbReference type="GO" id="GO:0051539">
    <property type="term" value="F:4 iron, 4 sulfur cluster binding"/>
    <property type="evidence" value="ECO:0007669"/>
    <property type="project" value="UniProtKB-KW"/>
</dbReference>
<dbReference type="AlphaFoldDB" id="A0AAP5H819"/>
<dbReference type="RefSeq" id="WP_310145359.1">
    <property type="nucleotide sequence ID" value="NZ_JAVDTR010000020.1"/>
</dbReference>
<evidence type="ECO:0000256" key="2">
    <source>
        <dbReference type="ARBA" id="ARBA00008711"/>
    </source>
</evidence>
<keyword evidence="9" id="KW-0479">Metal-binding</keyword>
<dbReference type="InterPro" id="IPR036388">
    <property type="entry name" value="WH-like_DNA-bd_sf"/>
</dbReference>
<dbReference type="EC" id="2.1.1.63" evidence="3"/>
<gene>
    <name evidence="19" type="ORF">J2W91_005345</name>
</gene>
<comment type="catalytic activity">
    <reaction evidence="1">
        <text>a 4-O-methyl-thymidine in DNA + L-cysteinyl-[protein] = a thymidine in DNA + S-methyl-L-cysteinyl-[protein]</text>
        <dbReference type="Rhea" id="RHEA:53428"/>
        <dbReference type="Rhea" id="RHEA-COMP:10131"/>
        <dbReference type="Rhea" id="RHEA-COMP:10132"/>
        <dbReference type="Rhea" id="RHEA-COMP:13555"/>
        <dbReference type="Rhea" id="RHEA-COMP:13556"/>
        <dbReference type="ChEBI" id="CHEBI:29950"/>
        <dbReference type="ChEBI" id="CHEBI:82612"/>
        <dbReference type="ChEBI" id="CHEBI:137386"/>
        <dbReference type="ChEBI" id="CHEBI:137387"/>
        <dbReference type="EC" id="2.1.1.63"/>
    </reaction>
</comment>
<keyword evidence="4" id="KW-0004">4Fe-4S</keyword>
<dbReference type="Pfam" id="PF01035">
    <property type="entry name" value="DNA_binding_1"/>
    <property type="match status" value="1"/>
</dbReference>
<dbReference type="EMBL" id="JAVDTR010000020">
    <property type="protein sequence ID" value="MDR6726821.1"/>
    <property type="molecule type" value="Genomic_DNA"/>
</dbReference>
<keyword evidence="15" id="KW-0234">DNA repair</keyword>
<dbReference type="InterPro" id="IPR013542">
    <property type="entry name" value="QueG_DUF1730"/>
</dbReference>
<evidence type="ECO:0000256" key="4">
    <source>
        <dbReference type="ARBA" id="ARBA00022485"/>
    </source>
</evidence>
<evidence type="ECO:0000256" key="8">
    <source>
        <dbReference type="ARBA" id="ARBA00022694"/>
    </source>
</evidence>
<dbReference type="FunFam" id="3.30.70.20:FF:000037">
    <property type="entry name" value="Epoxyqueuosine reductase"/>
    <property type="match status" value="1"/>
</dbReference>
<evidence type="ECO:0000256" key="17">
    <source>
        <dbReference type="SAM" id="MobiDB-lite"/>
    </source>
</evidence>
<dbReference type="InterPro" id="IPR004155">
    <property type="entry name" value="PBS_lyase_HEAT"/>
</dbReference>
<organism evidence="19 20">
    <name type="scientific">Paenibacillus amylolyticus</name>
    <dbReference type="NCBI Taxonomy" id="1451"/>
    <lineage>
        <taxon>Bacteria</taxon>
        <taxon>Bacillati</taxon>
        <taxon>Bacillota</taxon>
        <taxon>Bacilli</taxon>
        <taxon>Bacillales</taxon>
        <taxon>Paenibacillaceae</taxon>
        <taxon>Paenibacillus</taxon>
    </lineage>
</organism>
<evidence type="ECO:0000256" key="3">
    <source>
        <dbReference type="ARBA" id="ARBA00011918"/>
    </source>
</evidence>
<dbReference type="PANTHER" id="PTHR30002:SF4">
    <property type="entry name" value="EPOXYQUEUOSINE REDUCTASE"/>
    <property type="match status" value="1"/>
</dbReference>
<dbReference type="Pfam" id="PF02870">
    <property type="entry name" value="Methyltransf_1N"/>
    <property type="match status" value="1"/>
</dbReference>
<evidence type="ECO:0000313" key="20">
    <source>
        <dbReference type="Proteomes" id="UP001254832"/>
    </source>
</evidence>
<dbReference type="Gene3D" id="3.30.70.20">
    <property type="match status" value="1"/>
</dbReference>
<dbReference type="Gene3D" id="3.30.160.70">
    <property type="entry name" value="Methylated DNA-protein cysteine methyltransferase domain"/>
    <property type="match status" value="1"/>
</dbReference>
<dbReference type="FunFam" id="1.10.10.10:FF:000214">
    <property type="entry name" value="Methylated-DNA--protein-cysteine methyltransferase"/>
    <property type="match status" value="1"/>
</dbReference>
<evidence type="ECO:0000256" key="10">
    <source>
        <dbReference type="ARBA" id="ARBA00022763"/>
    </source>
</evidence>
<dbReference type="InterPro" id="IPR017896">
    <property type="entry name" value="4Fe4S_Fe-S-bd"/>
</dbReference>
<comment type="similarity">
    <text evidence="2">Belongs to the MGMT family.</text>
</comment>
<dbReference type="NCBIfam" id="TIGR00589">
    <property type="entry name" value="ogt"/>
    <property type="match status" value="1"/>
</dbReference>
<dbReference type="GO" id="GO:0052693">
    <property type="term" value="F:epoxyqueuosine reductase activity"/>
    <property type="evidence" value="ECO:0007669"/>
    <property type="project" value="TreeGrafter"/>
</dbReference>
<evidence type="ECO:0000256" key="7">
    <source>
        <dbReference type="ARBA" id="ARBA00022679"/>
    </source>
</evidence>
<dbReference type="InterPro" id="IPR036631">
    <property type="entry name" value="MGMT_N_sf"/>
</dbReference>
<dbReference type="Pfam" id="PF13646">
    <property type="entry name" value="HEAT_2"/>
    <property type="match status" value="1"/>
</dbReference>
<dbReference type="GO" id="GO:0006281">
    <property type="term" value="P:DNA repair"/>
    <property type="evidence" value="ECO:0007669"/>
    <property type="project" value="UniProtKB-KW"/>
</dbReference>
<evidence type="ECO:0000313" key="19">
    <source>
        <dbReference type="EMBL" id="MDR6726821.1"/>
    </source>
</evidence>
<dbReference type="SUPFAM" id="SSF46767">
    <property type="entry name" value="Methylated DNA-protein cysteine methyltransferase, C-terminal domain"/>
    <property type="match status" value="1"/>
</dbReference>
<proteinExistence type="inferred from homology"/>
<name>A0AAP5H819_PAEAM</name>
<dbReference type="InterPro" id="IPR004453">
    <property type="entry name" value="QueG"/>
</dbReference>
<evidence type="ECO:0000256" key="5">
    <source>
        <dbReference type="ARBA" id="ARBA00022490"/>
    </source>
</evidence>
<keyword evidence="7" id="KW-0808">Transferase</keyword>
<protein>
    <recommendedName>
        <fullName evidence="3">methylated-DNA--[protein]-cysteine S-methyltransferase</fullName>
        <ecNumber evidence="3">2.1.1.63</ecNumber>
    </recommendedName>
</protein>
<keyword evidence="12 19" id="KW-0560">Oxidoreductase</keyword>
<dbReference type="GO" id="GO:0046872">
    <property type="term" value="F:metal ion binding"/>
    <property type="evidence" value="ECO:0007669"/>
    <property type="project" value="UniProtKB-KW"/>
</dbReference>
<dbReference type="GO" id="GO:0032259">
    <property type="term" value="P:methylation"/>
    <property type="evidence" value="ECO:0007669"/>
    <property type="project" value="UniProtKB-KW"/>
</dbReference>
<evidence type="ECO:0000256" key="16">
    <source>
        <dbReference type="ARBA" id="ARBA00049348"/>
    </source>
</evidence>
<dbReference type="NCBIfam" id="TIGR00276">
    <property type="entry name" value="tRNA epoxyqueuosine(34) reductase QueG"/>
    <property type="match status" value="1"/>
</dbReference>
<dbReference type="PROSITE" id="PS51379">
    <property type="entry name" value="4FE4S_FER_2"/>
    <property type="match status" value="1"/>
</dbReference>
<keyword evidence="13" id="KW-0408">Iron</keyword>
<keyword evidence="6" id="KW-0489">Methyltransferase</keyword>
<feature type="compositionally biased region" description="Polar residues" evidence="17">
    <location>
        <begin position="389"/>
        <end position="417"/>
    </location>
</feature>
<dbReference type="InterPro" id="IPR011989">
    <property type="entry name" value="ARM-like"/>
</dbReference>
<dbReference type="PROSITE" id="PS00198">
    <property type="entry name" value="4FE4S_FER_1"/>
    <property type="match status" value="1"/>
</dbReference>
<comment type="catalytic activity">
    <reaction evidence="16">
        <text>a 6-O-methyl-2'-deoxyguanosine in DNA + L-cysteinyl-[protein] = S-methyl-L-cysteinyl-[protein] + a 2'-deoxyguanosine in DNA</text>
        <dbReference type="Rhea" id="RHEA:24000"/>
        <dbReference type="Rhea" id="RHEA-COMP:10131"/>
        <dbReference type="Rhea" id="RHEA-COMP:10132"/>
        <dbReference type="Rhea" id="RHEA-COMP:11367"/>
        <dbReference type="Rhea" id="RHEA-COMP:11368"/>
        <dbReference type="ChEBI" id="CHEBI:29950"/>
        <dbReference type="ChEBI" id="CHEBI:82612"/>
        <dbReference type="ChEBI" id="CHEBI:85445"/>
        <dbReference type="ChEBI" id="CHEBI:85448"/>
        <dbReference type="EC" id="2.1.1.63"/>
    </reaction>
</comment>
<evidence type="ECO:0000256" key="9">
    <source>
        <dbReference type="ARBA" id="ARBA00022723"/>
    </source>
</evidence>
<evidence type="ECO:0000256" key="13">
    <source>
        <dbReference type="ARBA" id="ARBA00023004"/>
    </source>
</evidence>
<dbReference type="GO" id="GO:0003908">
    <property type="term" value="F:methylated-DNA-[protein]-cysteine S-methyltransferase activity"/>
    <property type="evidence" value="ECO:0007669"/>
    <property type="project" value="UniProtKB-EC"/>
</dbReference>
<dbReference type="Pfam" id="PF08331">
    <property type="entry name" value="QueG_DUF1730"/>
    <property type="match status" value="1"/>
</dbReference>
<dbReference type="InterPro" id="IPR017900">
    <property type="entry name" value="4Fe4S_Fe_S_CS"/>
</dbReference>
<dbReference type="Gene3D" id="1.10.10.10">
    <property type="entry name" value="Winged helix-like DNA-binding domain superfamily/Winged helix DNA-binding domain"/>
    <property type="match status" value="1"/>
</dbReference>
<dbReference type="Proteomes" id="UP001254832">
    <property type="component" value="Unassembled WGS sequence"/>
</dbReference>
<feature type="domain" description="4Fe-4S ferredoxin-type" evidence="18">
    <location>
        <begin position="190"/>
        <end position="220"/>
    </location>
</feature>
<dbReference type="Gene3D" id="1.25.10.10">
    <property type="entry name" value="Leucine-rich Repeat Variant"/>
    <property type="match status" value="1"/>
</dbReference>
<keyword evidence="14" id="KW-0411">Iron-sulfur</keyword>
<dbReference type="SUPFAM" id="SSF54862">
    <property type="entry name" value="4Fe-4S ferredoxins"/>
    <property type="match status" value="1"/>
</dbReference>
<reference evidence="19" key="1">
    <citation type="submission" date="2023-07" db="EMBL/GenBank/DDBJ databases">
        <title>Sorghum-associated microbial communities from plants grown in Nebraska, USA.</title>
        <authorList>
            <person name="Schachtman D."/>
        </authorList>
    </citation>
    <scope>NUCLEOTIDE SEQUENCE</scope>
    <source>
        <strain evidence="19">BE80</strain>
    </source>
</reference>
<dbReference type="PANTHER" id="PTHR30002">
    <property type="entry name" value="EPOXYQUEUOSINE REDUCTASE"/>
    <property type="match status" value="1"/>
</dbReference>
<feature type="region of interest" description="Disordered" evidence="17">
    <location>
        <begin position="431"/>
        <end position="450"/>
    </location>
</feature>
<dbReference type="InterPro" id="IPR036217">
    <property type="entry name" value="MethylDNA_cys_MeTrfase_DNAb"/>
</dbReference>
<keyword evidence="11" id="KW-0671">Queuosine biosynthesis</keyword>
<dbReference type="SUPFAM" id="SSF48371">
    <property type="entry name" value="ARM repeat"/>
    <property type="match status" value="1"/>
</dbReference>
<dbReference type="SUPFAM" id="SSF53155">
    <property type="entry name" value="Methylated DNA-protein cysteine methyltransferase domain"/>
    <property type="match status" value="1"/>
</dbReference>
<accession>A0AAP5H819</accession>
<sequence>MTSVQTGAAQAGSVWEQLKQEIKAAAPGLGIDDIGFASAEPFVSLKSLLEQSRDKGYASGFEEPDIEKRVRPALQDGEPASLIAIAVAYPSKMVNPPKSEPGAYRGILARSAWGRDYHYVLREAMDKLVNFIRERVPEAMIESMVDTGALVDRAVSQRAGIGFSGKNCAIISPKFGSWIYLGELVTNIPFQPDTPVTEDCGECTKCIDACPTGALVGPGQLNAQRCISFVTQTKGFVDEEFMLKIGNRLYGCDTCQIVCPKNRGKNWDHHPDLQPDPEIVKPLLLPLLDIGNREFKERFGQSSAAWRGKKPIQRNAVIALGNFKDKSAVPKLTEVLKRDPRPELRGTAAWALSRIGGEDAMRVIGEAAANEQDGNVLSMLQKAKERLSSSETLPDQPQAGQASEKQPVEQSVKQPVEQQHFESLHELQKSLQSEMASDQGGELPVQPAKPEAAAWKPSAVTGLQGTPVYYDELLTPIGTLTLCATDEGLCHVDFGTFHVREAHLQQWARTWIGEYRYEKNEEKLSEAAKQVQQYFAGERKNFELKLNLHGTPFQLQVWHVLSDISYGETSSHQQVAETIGRPKAVRAVSDAISKNPMPIIIPCHRNSDKDGTLLGYVGGLQTKEQLLTLEQQS</sequence>
<dbReference type="CDD" id="cd06445">
    <property type="entry name" value="ATase"/>
    <property type="match status" value="1"/>
</dbReference>
<evidence type="ECO:0000256" key="15">
    <source>
        <dbReference type="ARBA" id="ARBA00023204"/>
    </source>
</evidence>
<dbReference type="SMART" id="SM00567">
    <property type="entry name" value="EZ_HEAT"/>
    <property type="match status" value="2"/>
</dbReference>
<dbReference type="Pfam" id="PF13484">
    <property type="entry name" value="Fer4_16"/>
    <property type="match status" value="1"/>
</dbReference>
<dbReference type="GO" id="GO:0008616">
    <property type="term" value="P:tRNA queuosine(34) biosynthetic process"/>
    <property type="evidence" value="ECO:0007669"/>
    <property type="project" value="UniProtKB-KW"/>
</dbReference>
<dbReference type="InterPro" id="IPR016024">
    <property type="entry name" value="ARM-type_fold"/>
</dbReference>
<evidence type="ECO:0000256" key="11">
    <source>
        <dbReference type="ARBA" id="ARBA00022785"/>
    </source>
</evidence>
<comment type="caution">
    <text evidence="19">The sequence shown here is derived from an EMBL/GenBank/DDBJ whole genome shotgun (WGS) entry which is preliminary data.</text>
</comment>
<evidence type="ECO:0000259" key="18">
    <source>
        <dbReference type="PROSITE" id="PS51379"/>
    </source>
</evidence>
<evidence type="ECO:0000256" key="12">
    <source>
        <dbReference type="ARBA" id="ARBA00023002"/>
    </source>
</evidence>
<dbReference type="InterPro" id="IPR008332">
    <property type="entry name" value="MethylG_MeTrfase_N"/>
</dbReference>
<evidence type="ECO:0000256" key="14">
    <source>
        <dbReference type="ARBA" id="ARBA00023014"/>
    </source>
</evidence>
<keyword evidence="5" id="KW-0963">Cytoplasm</keyword>
<keyword evidence="10" id="KW-0227">DNA damage</keyword>
<evidence type="ECO:0000256" key="6">
    <source>
        <dbReference type="ARBA" id="ARBA00022603"/>
    </source>
</evidence>
<dbReference type="InterPro" id="IPR014048">
    <property type="entry name" value="MethylDNA_cys_MeTrfase_DNA-bd"/>
</dbReference>
<feature type="region of interest" description="Disordered" evidence="17">
    <location>
        <begin position="384"/>
        <end position="417"/>
    </location>
</feature>
<evidence type="ECO:0000256" key="1">
    <source>
        <dbReference type="ARBA" id="ARBA00001286"/>
    </source>
</evidence>
<keyword evidence="8" id="KW-0819">tRNA processing</keyword>